<organism evidence="1 2">
    <name type="scientific">Panagrolaimus sp. JU765</name>
    <dbReference type="NCBI Taxonomy" id="591449"/>
    <lineage>
        <taxon>Eukaryota</taxon>
        <taxon>Metazoa</taxon>
        <taxon>Ecdysozoa</taxon>
        <taxon>Nematoda</taxon>
        <taxon>Chromadorea</taxon>
        <taxon>Rhabditida</taxon>
        <taxon>Tylenchina</taxon>
        <taxon>Panagrolaimomorpha</taxon>
        <taxon>Panagrolaimoidea</taxon>
        <taxon>Panagrolaimidae</taxon>
        <taxon>Panagrolaimus</taxon>
    </lineage>
</organism>
<accession>A0AC34QB15</accession>
<name>A0AC34QB15_9BILA</name>
<protein>
    <submittedName>
        <fullName evidence="2">C2H2-type domain-containing protein</fullName>
    </submittedName>
</protein>
<evidence type="ECO:0000313" key="2">
    <source>
        <dbReference type="WBParaSite" id="JU765_v2.g14668.t1"/>
    </source>
</evidence>
<reference evidence="2" key="1">
    <citation type="submission" date="2022-11" db="UniProtKB">
        <authorList>
            <consortium name="WormBaseParasite"/>
        </authorList>
    </citation>
    <scope>IDENTIFICATION</scope>
</reference>
<evidence type="ECO:0000313" key="1">
    <source>
        <dbReference type="Proteomes" id="UP000887576"/>
    </source>
</evidence>
<proteinExistence type="predicted"/>
<dbReference type="Proteomes" id="UP000887576">
    <property type="component" value="Unplaced"/>
</dbReference>
<sequence>MLPGNFGMPFMLPSTPFVKMDMEAPNFNTLSPITSLQNSMAKPVQKRQYSSTSKNFCDLCKKEVCNKYFLRTHMLKMHNIVIDENKTVIANIDTQEKEKEGSVTFRCDVCLLDMKSRNELREHKKEVHGIQPLITPTSASAQFSRASSTASKPSSAANSAIGSGSTQGSLTAFEFPSMSSADSPPSTATGNDLKCSKCDAEYANVETLVEHFRDEHPDM</sequence>
<dbReference type="WBParaSite" id="JU765_v2.g14668.t1">
    <property type="protein sequence ID" value="JU765_v2.g14668.t1"/>
    <property type="gene ID" value="JU765_v2.g14668"/>
</dbReference>